<keyword evidence="3" id="KW-1185">Reference proteome</keyword>
<evidence type="ECO:0000313" key="2">
    <source>
        <dbReference type="EMBL" id="MET4759255.1"/>
    </source>
</evidence>
<organism evidence="2 3">
    <name type="scientific">Endozoicomonas lisbonensis</name>
    <dbReference type="NCBI Taxonomy" id="3120522"/>
    <lineage>
        <taxon>Bacteria</taxon>
        <taxon>Pseudomonadati</taxon>
        <taxon>Pseudomonadota</taxon>
        <taxon>Gammaproteobacteria</taxon>
        <taxon>Oceanospirillales</taxon>
        <taxon>Endozoicomonadaceae</taxon>
        <taxon>Endozoicomonas</taxon>
    </lineage>
</organism>
<sequence length="101" mass="10945">MCNSVNRSGFNGFTAHTNREVPARNIKEALDLTSKLMGESPLNKSSRSNRPQGKPLSERKVQESIGKRILKGLGKGLAKVGGLAFWVIVRLPGALVCCLCH</sequence>
<reference evidence="2 3" key="1">
    <citation type="submission" date="2024-06" db="EMBL/GenBank/DDBJ databases">
        <title>Genomic Encyclopedia of Type Strains, Phase V (KMG-V): Genome sequencing to study the core and pangenomes of soil and plant-associated prokaryotes.</title>
        <authorList>
            <person name="Whitman W."/>
        </authorList>
    </citation>
    <scope>NUCLEOTIDE SEQUENCE [LARGE SCALE GENOMIC DNA]</scope>
    <source>
        <strain evidence="2 3">NE40</strain>
    </source>
</reference>
<protein>
    <submittedName>
        <fullName evidence="2">Uncharacterized protein</fullName>
    </submittedName>
</protein>
<accession>A0ABV2SNB8</accession>
<feature type="compositionally biased region" description="Polar residues" evidence="1">
    <location>
        <begin position="42"/>
        <end position="51"/>
    </location>
</feature>
<name>A0ABV2SNB8_9GAMM</name>
<comment type="caution">
    <text evidence="2">The sequence shown here is derived from an EMBL/GenBank/DDBJ whole genome shotgun (WGS) entry which is preliminary data.</text>
</comment>
<evidence type="ECO:0000256" key="1">
    <source>
        <dbReference type="SAM" id="MobiDB-lite"/>
    </source>
</evidence>
<feature type="region of interest" description="Disordered" evidence="1">
    <location>
        <begin position="38"/>
        <end position="61"/>
    </location>
</feature>
<dbReference type="Proteomes" id="UP001549366">
    <property type="component" value="Unassembled WGS sequence"/>
</dbReference>
<evidence type="ECO:0000313" key="3">
    <source>
        <dbReference type="Proteomes" id="UP001549366"/>
    </source>
</evidence>
<dbReference type="EMBL" id="JBEWTB010000002">
    <property type="protein sequence ID" value="MET4759255.1"/>
    <property type="molecule type" value="Genomic_DNA"/>
</dbReference>
<proteinExistence type="predicted"/>
<gene>
    <name evidence="2" type="ORF">V5J35_004447</name>
</gene>